<evidence type="ECO:0000313" key="13">
    <source>
        <dbReference type="EMBL" id="MBU5486193.1"/>
    </source>
</evidence>
<keyword evidence="9" id="KW-0408">Iron</keyword>
<dbReference type="PROSITE" id="PS01087">
    <property type="entry name" value="RADICAL_ACTIVATING"/>
    <property type="match status" value="1"/>
</dbReference>
<dbReference type="SFLD" id="SFLDF00299">
    <property type="entry name" value="anaerobic_ribonucleoside-triph"/>
    <property type="match status" value="1"/>
</dbReference>
<comment type="function">
    <text evidence="2 12">Activation of anaerobic ribonucleoside-triphosphate reductase under anaerobic conditions by generation of an organic free radical, using S-adenosylmethionine and reduced flavodoxin as cosubstrates to produce 5'-deoxy-adenosine.</text>
</comment>
<evidence type="ECO:0000256" key="2">
    <source>
        <dbReference type="ARBA" id="ARBA00003852"/>
    </source>
</evidence>
<accession>A0ABS6EMD3</accession>
<keyword evidence="8 12" id="KW-0560">Oxidoreductase</keyword>
<evidence type="ECO:0000313" key="14">
    <source>
        <dbReference type="Proteomes" id="UP000726170"/>
    </source>
</evidence>
<reference evidence="13 14" key="1">
    <citation type="submission" date="2021-06" db="EMBL/GenBank/DDBJ databases">
        <authorList>
            <person name="Sun Q."/>
            <person name="Li D."/>
        </authorList>
    </citation>
    <scope>NUCLEOTIDE SEQUENCE [LARGE SCALE GENOMIC DNA]</scope>
    <source>
        <strain evidence="13 14">MSJ-11</strain>
    </source>
</reference>
<proteinExistence type="inferred from homology"/>
<dbReference type="PANTHER" id="PTHR30352:SF2">
    <property type="entry name" value="ANAEROBIC RIBONUCLEOSIDE-TRIPHOSPHATE REDUCTASE-ACTIVATING PROTEIN"/>
    <property type="match status" value="1"/>
</dbReference>
<protein>
    <recommendedName>
        <fullName evidence="4 12">Anaerobic ribonucleoside-triphosphate reductase-activating protein</fullName>
        <ecNumber evidence="12">1.97.1.-</ecNumber>
    </recommendedName>
</protein>
<keyword evidence="5" id="KW-0004">4Fe-4S</keyword>
<evidence type="ECO:0000256" key="4">
    <source>
        <dbReference type="ARBA" id="ARBA00014281"/>
    </source>
</evidence>
<evidence type="ECO:0000256" key="12">
    <source>
        <dbReference type="PIRNR" id="PIRNR000368"/>
    </source>
</evidence>
<evidence type="ECO:0000256" key="3">
    <source>
        <dbReference type="ARBA" id="ARBA00009777"/>
    </source>
</evidence>
<comment type="similarity">
    <text evidence="3 12">Belongs to the organic radical-activating enzymes family.</text>
</comment>
<keyword evidence="6" id="KW-0949">S-adenosyl-L-methionine</keyword>
<evidence type="ECO:0000256" key="5">
    <source>
        <dbReference type="ARBA" id="ARBA00022485"/>
    </source>
</evidence>
<keyword evidence="10" id="KW-0411">Iron-sulfur</keyword>
<evidence type="ECO:0000256" key="10">
    <source>
        <dbReference type="ARBA" id="ARBA00023014"/>
    </source>
</evidence>
<dbReference type="SFLD" id="SFLDS00029">
    <property type="entry name" value="Radical_SAM"/>
    <property type="match status" value="1"/>
</dbReference>
<dbReference type="Proteomes" id="UP000726170">
    <property type="component" value="Unassembled WGS sequence"/>
</dbReference>
<keyword evidence="7" id="KW-0479">Metal-binding</keyword>
<sequence length="170" mass="19411">MKELQVAGFLDNSLVNGKGLRAVLFLSGCNHHCPGCHNVAMQGFDYGEKANIKDIVKRVESNMPLIKGITFSGGEPFEQAENLSELAYLLKKEGLNIWCYTGYTFEYIIEHLDKNNGWKELLDNIDILVDGRFEMDKYSHHLKYKGSSNQRIIDVKESVLLKHIILYEEV</sequence>
<dbReference type="EC" id="1.97.1.-" evidence="12"/>
<dbReference type="InterPro" id="IPR012837">
    <property type="entry name" value="NrdG"/>
</dbReference>
<dbReference type="NCBIfam" id="TIGR02491">
    <property type="entry name" value="NrdG"/>
    <property type="match status" value="1"/>
</dbReference>
<evidence type="ECO:0000256" key="8">
    <source>
        <dbReference type="ARBA" id="ARBA00023002"/>
    </source>
</evidence>
<dbReference type="EMBL" id="JAHLQF010000004">
    <property type="protein sequence ID" value="MBU5486193.1"/>
    <property type="molecule type" value="Genomic_DNA"/>
</dbReference>
<dbReference type="InterPro" id="IPR034457">
    <property type="entry name" value="Organic_radical-activating"/>
</dbReference>
<dbReference type="PANTHER" id="PTHR30352">
    <property type="entry name" value="PYRUVATE FORMATE-LYASE-ACTIVATING ENZYME"/>
    <property type="match status" value="1"/>
</dbReference>
<comment type="caution">
    <text evidence="13">The sequence shown here is derived from an EMBL/GenBank/DDBJ whole genome shotgun (WGS) entry which is preliminary data.</text>
</comment>
<dbReference type="InterPro" id="IPR001989">
    <property type="entry name" value="Radical_activat_CS"/>
</dbReference>
<gene>
    <name evidence="13" type="primary">nrdG</name>
    <name evidence="13" type="ORF">KQI86_17890</name>
</gene>
<evidence type="ECO:0000256" key="1">
    <source>
        <dbReference type="ARBA" id="ARBA00001966"/>
    </source>
</evidence>
<evidence type="ECO:0000256" key="7">
    <source>
        <dbReference type="ARBA" id="ARBA00022723"/>
    </source>
</evidence>
<comment type="cofactor">
    <cofactor evidence="1">
        <name>[4Fe-4S] cluster</name>
        <dbReference type="ChEBI" id="CHEBI:49883"/>
    </cofactor>
</comment>
<evidence type="ECO:0000256" key="6">
    <source>
        <dbReference type="ARBA" id="ARBA00022691"/>
    </source>
</evidence>
<dbReference type="SFLD" id="SFLDG01063">
    <property type="entry name" value="activating_enzymes__group_1"/>
    <property type="match status" value="1"/>
</dbReference>
<comment type="catalytic activity">
    <reaction evidence="11">
        <text>glycyl-[protein] + reduced [flavodoxin] + S-adenosyl-L-methionine = glycin-2-yl radical-[protein] + semiquinone [flavodoxin] + 5'-deoxyadenosine + L-methionine + H(+)</text>
        <dbReference type="Rhea" id="RHEA:61976"/>
        <dbReference type="Rhea" id="RHEA-COMP:10622"/>
        <dbReference type="Rhea" id="RHEA-COMP:14480"/>
        <dbReference type="Rhea" id="RHEA-COMP:15993"/>
        <dbReference type="Rhea" id="RHEA-COMP:15994"/>
        <dbReference type="ChEBI" id="CHEBI:15378"/>
        <dbReference type="ChEBI" id="CHEBI:17319"/>
        <dbReference type="ChEBI" id="CHEBI:29947"/>
        <dbReference type="ChEBI" id="CHEBI:32722"/>
        <dbReference type="ChEBI" id="CHEBI:57618"/>
        <dbReference type="ChEBI" id="CHEBI:57844"/>
        <dbReference type="ChEBI" id="CHEBI:59789"/>
        <dbReference type="ChEBI" id="CHEBI:140311"/>
    </reaction>
</comment>
<dbReference type="Pfam" id="PF13353">
    <property type="entry name" value="Fer4_12"/>
    <property type="match status" value="1"/>
</dbReference>
<organism evidence="13 14">
    <name type="scientific">Clostridium mobile</name>
    <dbReference type="NCBI Taxonomy" id="2841512"/>
    <lineage>
        <taxon>Bacteria</taxon>
        <taxon>Bacillati</taxon>
        <taxon>Bacillota</taxon>
        <taxon>Clostridia</taxon>
        <taxon>Eubacteriales</taxon>
        <taxon>Clostridiaceae</taxon>
        <taxon>Clostridium</taxon>
    </lineage>
</organism>
<dbReference type="CDD" id="cd01335">
    <property type="entry name" value="Radical_SAM"/>
    <property type="match status" value="1"/>
</dbReference>
<evidence type="ECO:0000256" key="11">
    <source>
        <dbReference type="ARBA" id="ARBA00047365"/>
    </source>
</evidence>
<dbReference type="InterPro" id="IPR007197">
    <property type="entry name" value="rSAM"/>
</dbReference>
<evidence type="ECO:0000256" key="9">
    <source>
        <dbReference type="ARBA" id="ARBA00023004"/>
    </source>
</evidence>
<keyword evidence="14" id="KW-1185">Reference proteome</keyword>
<dbReference type="PIRSF" id="PIRSF000368">
    <property type="entry name" value="NrdG"/>
    <property type="match status" value="1"/>
</dbReference>
<dbReference type="SFLD" id="SFLDG01066">
    <property type="entry name" value="organic_radical-activating_enz"/>
    <property type="match status" value="1"/>
</dbReference>
<name>A0ABS6EMD3_9CLOT</name>
<dbReference type="RefSeq" id="WP_216440774.1">
    <property type="nucleotide sequence ID" value="NZ_JAHLQF010000004.1"/>
</dbReference>